<evidence type="ECO:0000256" key="9">
    <source>
        <dbReference type="ARBA" id="ARBA00038030"/>
    </source>
</evidence>
<dbReference type="EMBL" id="KV454493">
    <property type="protein sequence ID" value="ODV58356.1"/>
    <property type="molecule type" value="Genomic_DNA"/>
</dbReference>
<dbReference type="STRING" id="1344418.A0A1D2V9L6"/>
<name>A0A1D2V9L6_9ASCO</name>
<dbReference type="InParanoid" id="A0A1D2V9L6"/>
<keyword evidence="2" id="KW-0812">Transmembrane</keyword>
<keyword evidence="4" id="KW-1000">Mitochondrion outer membrane</keyword>
<dbReference type="Pfam" id="PF14559">
    <property type="entry name" value="TPR_19"/>
    <property type="match status" value="1"/>
</dbReference>
<dbReference type="Proteomes" id="UP000095038">
    <property type="component" value="Unassembled WGS sequence"/>
</dbReference>
<dbReference type="GO" id="GO:0045039">
    <property type="term" value="P:protein insertion into mitochondrial inner membrane"/>
    <property type="evidence" value="ECO:0007669"/>
    <property type="project" value="TreeGrafter"/>
</dbReference>
<proteinExistence type="inferred from homology"/>
<evidence type="ECO:0000313" key="13">
    <source>
        <dbReference type="Proteomes" id="UP000095038"/>
    </source>
</evidence>
<evidence type="ECO:0000256" key="2">
    <source>
        <dbReference type="ARBA" id="ARBA00022692"/>
    </source>
</evidence>
<sequence length="615" mass="68234">MAPIITDAPHSSSLWDKTSDFISRNKTAIALTALVATGATGAYIYYNSPSSSSASDKDKAKKKSSKKSAENNLSNNNSEAGDLASSDLSYPVDKKNLPNLTEEFIASLSDESKIKYSLKLKEEGNTKFSSKDYETAIMFYTNALKLKEDPVYYSNRSACYSGLDQNEKVIEDTTKALELKPDYSKCLLRRAIAYEKLSQFPEAMYDLTALTIYDGFQNKSVEPILERILKKHSTKIVQNNLKNRVPSLPTASSICSFFGAFKKDDPIVLSQDDTDSKNGLYYLSEALNNLDKSTMESYELADSYFSQAVNAFKDVTISSSDADKANTAVALEYLAAMKFLKNEPTDSLIDLDKALSLQPRSKTFVLKSLIAADKADFEEANSNFKKALELDDKNPDIFYHKGQMHYLTGELSLAETQFKKAKELNPSNLYAHIQLACIAYRNGSIDSAEKQFSQAKQKFPDSPEIPNYYGEILADRGKSPEAIKQFDLSSELQKKSSQFSVGAVPLINKATLVSREGLPESINKAAEILQEACDLDPKSELARITLAQIRLQQNKVEDAIKLFEESSDLARGFEEKVQATSFAEASKMQLKIKENPILSAKVQQMLDSLTGEAPQ</sequence>
<dbReference type="RefSeq" id="XP_020044663.1">
    <property type="nucleotide sequence ID" value="XM_020190938.1"/>
</dbReference>
<evidence type="ECO:0000313" key="12">
    <source>
        <dbReference type="EMBL" id="ODV58356.1"/>
    </source>
</evidence>
<dbReference type="SUPFAM" id="SSF48452">
    <property type="entry name" value="TPR-like"/>
    <property type="match status" value="2"/>
</dbReference>
<dbReference type="GeneID" id="30964574"/>
<dbReference type="GO" id="GO:0005741">
    <property type="term" value="C:mitochondrial outer membrane"/>
    <property type="evidence" value="ECO:0007669"/>
    <property type="project" value="UniProtKB-SubCell"/>
</dbReference>
<feature type="region of interest" description="Disordered" evidence="11">
    <location>
        <begin position="49"/>
        <end position="87"/>
    </location>
</feature>
<evidence type="ECO:0000256" key="11">
    <source>
        <dbReference type="SAM" id="MobiDB-lite"/>
    </source>
</evidence>
<dbReference type="GO" id="GO:0030150">
    <property type="term" value="P:protein import into mitochondrial matrix"/>
    <property type="evidence" value="ECO:0007669"/>
    <property type="project" value="TreeGrafter"/>
</dbReference>
<evidence type="ECO:0000256" key="1">
    <source>
        <dbReference type="ARBA" id="ARBA00004572"/>
    </source>
</evidence>
<reference evidence="13" key="1">
    <citation type="submission" date="2016-05" db="EMBL/GenBank/DDBJ databases">
        <title>Comparative genomics of biotechnologically important yeasts.</title>
        <authorList>
            <consortium name="DOE Joint Genome Institute"/>
            <person name="Riley R."/>
            <person name="Haridas S."/>
            <person name="Wolfe K.H."/>
            <person name="Lopes M.R."/>
            <person name="Hittinger C.T."/>
            <person name="Goker M."/>
            <person name="Salamov A."/>
            <person name="Wisecaver J."/>
            <person name="Long T.M."/>
            <person name="Aerts A.L."/>
            <person name="Barry K."/>
            <person name="Choi C."/>
            <person name="Clum A."/>
            <person name="Coughlan A.Y."/>
            <person name="Deshpande S."/>
            <person name="Douglass A.P."/>
            <person name="Hanson S.J."/>
            <person name="Klenk H.-P."/>
            <person name="Labutti K."/>
            <person name="Lapidus A."/>
            <person name="Lindquist E."/>
            <person name="Lipzen A."/>
            <person name="Meier-Kolthoff J.P."/>
            <person name="Ohm R.A."/>
            <person name="Otillar R.P."/>
            <person name="Pangilinan J."/>
            <person name="Peng Y."/>
            <person name="Rokas A."/>
            <person name="Rosa C.A."/>
            <person name="Scheuner C."/>
            <person name="Sibirny A.A."/>
            <person name="Slot J.C."/>
            <person name="Stielow J.B."/>
            <person name="Sun H."/>
            <person name="Kurtzman C.P."/>
            <person name="Blackwell M."/>
            <person name="Grigoriev I.V."/>
            <person name="Jeffries T.W."/>
        </authorList>
    </citation>
    <scope>NUCLEOTIDE SEQUENCE [LARGE SCALE GENOMIC DNA]</scope>
    <source>
        <strain evidence="13">DSM 1968</strain>
    </source>
</reference>
<evidence type="ECO:0000256" key="7">
    <source>
        <dbReference type="ARBA" id="ARBA00023128"/>
    </source>
</evidence>
<evidence type="ECO:0000256" key="8">
    <source>
        <dbReference type="ARBA" id="ARBA00023136"/>
    </source>
</evidence>
<keyword evidence="6" id="KW-1133">Transmembrane helix</keyword>
<dbReference type="PROSITE" id="PS50005">
    <property type="entry name" value="TPR"/>
    <property type="match status" value="2"/>
</dbReference>
<keyword evidence="8" id="KW-0472">Membrane</keyword>
<keyword evidence="3" id="KW-0677">Repeat</keyword>
<keyword evidence="13" id="KW-1185">Reference proteome</keyword>
<keyword evidence="5 10" id="KW-0802">TPR repeat</keyword>
<feature type="repeat" description="TPR" evidence="10">
    <location>
        <begin position="361"/>
        <end position="394"/>
    </location>
</feature>
<feature type="repeat" description="TPR" evidence="10">
    <location>
        <begin position="395"/>
        <end position="428"/>
    </location>
</feature>
<evidence type="ECO:0000256" key="4">
    <source>
        <dbReference type="ARBA" id="ARBA00022787"/>
    </source>
</evidence>
<dbReference type="SMART" id="SM00028">
    <property type="entry name" value="TPR"/>
    <property type="match status" value="7"/>
</dbReference>
<comment type="similarity">
    <text evidence="9">Belongs to the Tom70 family.</text>
</comment>
<dbReference type="GO" id="GO:0008320">
    <property type="term" value="F:protein transmembrane transporter activity"/>
    <property type="evidence" value="ECO:0007669"/>
    <property type="project" value="TreeGrafter"/>
</dbReference>
<dbReference type="Gene3D" id="1.25.40.10">
    <property type="entry name" value="Tetratricopeptide repeat domain"/>
    <property type="match status" value="2"/>
</dbReference>
<dbReference type="OrthoDB" id="2942533at2759"/>
<dbReference type="GO" id="GO:0030943">
    <property type="term" value="F:mitochondrion targeting sequence binding"/>
    <property type="evidence" value="ECO:0007669"/>
    <property type="project" value="TreeGrafter"/>
</dbReference>
<dbReference type="Pfam" id="PF13432">
    <property type="entry name" value="TPR_16"/>
    <property type="match status" value="2"/>
</dbReference>
<evidence type="ECO:0000256" key="6">
    <source>
        <dbReference type="ARBA" id="ARBA00022989"/>
    </source>
</evidence>
<evidence type="ECO:0000256" key="10">
    <source>
        <dbReference type="PROSITE-ProRule" id="PRU00339"/>
    </source>
</evidence>
<keyword evidence="12" id="KW-0675">Receptor</keyword>
<dbReference type="PANTHER" id="PTHR46208">
    <property type="entry name" value="MITOCHONDRIAL IMPORT RECEPTOR SUBUNIT TOM70"/>
    <property type="match status" value="1"/>
</dbReference>
<dbReference type="InterPro" id="IPR019734">
    <property type="entry name" value="TPR_rpt"/>
</dbReference>
<keyword evidence="7" id="KW-0496">Mitochondrion</keyword>
<evidence type="ECO:0000256" key="5">
    <source>
        <dbReference type="ARBA" id="ARBA00022803"/>
    </source>
</evidence>
<organism evidence="12 13">
    <name type="scientific">Ascoidea rubescens DSM 1968</name>
    <dbReference type="NCBI Taxonomy" id="1344418"/>
    <lineage>
        <taxon>Eukaryota</taxon>
        <taxon>Fungi</taxon>
        <taxon>Dikarya</taxon>
        <taxon>Ascomycota</taxon>
        <taxon>Saccharomycotina</taxon>
        <taxon>Saccharomycetes</taxon>
        <taxon>Ascoideaceae</taxon>
        <taxon>Ascoidea</taxon>
    </lineage>
</organism>
<dbReference type="AlphaFoldDB" id="A0A1D2V9L6"/>
<accession>A0A1D2V9L6</accession>
<dbReference type="InterPro" id="IPR011990">
    <property type="entry name" value="TPR-like_helical_dom_sf"/>
</dbReference>
<gene>
    <name evidence="12" type="ORF">ASCRUDRAFT_39492</name>
</gene>
<protein>
    <submittedName>
        <fullName evidence="12">Mitochondrial outer membrane specialized import receptor</fullName>
    </submittedName>
</protein>
<comment type="subcellular location">
    <subcellularLocation>
        <location evidence="1">Mitochondrion outer membrane</location>
        <topology evidence="1">Single-pass membrane protein</topology>
    </subcellularLocation>
</comment>
<dbReference type="PANTHER" id="PTHR46208:SF1">
    <property type="entry name" value="MITOCHONDRIAL IMPORT RECEPTOR SUBUNIT TOM70"/>
    <property type="match status" value="1"/>
</dbReference>
<evidence type="ECO:0000256" key="3">
    <source>
        <dbReference type="ARBA" id="ARBA00022737"/>
    </source>
</evidence>
<dbReference type="FunCoup" id="A0A1D2V9L6">
    <property type="interactions" value="790"/>
</dbReference>
<feature type="compositionally biased region" description="Low complexity" evidence="11">
    <location>
        <begin position="70"/>
        <end position="80"/>
    </location>
</feature>